<reference evidence="7" key="1">
    <citation type="journal article" date="2017" name="bioRxiv">
        <title>Comparative analysis of the genomes of Stylophora pistillata and Acropora digitifera provides evidence for extensive differences between species of corals.</title>
        <authorList>
            <person name="Voolstra C.R."/>
            <person name="Li Y."/>
            <person name="Liew Y.J."/>
            <person name="Baumgarten S."/>
            <person name="Zoccola D."/>
            <person name="Flot J.-F."/>
            <person name="Tambutte S."/>
            <person name="Allemand D."/>
            <person name="Aranda M."/>
        </authorList>
    </citation>
    <scope>NUCLEOTIDE SEQUENCE [LARGE SCALE GENOMIC DNA]</scope>
</reference>
<dbReference type="GO" id="GO:0061630">
    <property type="term" value="F:ubiquitin protein ligase activity"/>
    <property type="evidence" value="ECO:0007669"/>
    <property type="project" value="InterPro"/>
</dbReference>
<accession>A0A2B4RF49</accession>
<comment type="caution">
    <text evidence="6">The sequence shown here is derived from an EMBL/GenBank/DDBJ whole genome shotgun (WGS) entry which is preliminary data.</text>
</comment>
<keyword evidence="7" id="KW-1185">Reference proteome</keyword>
<feature type="region of interest" description="Disordered" evidence="4">
    <location>
        <begin position="152"/>
        <end position="171"/>
    </location>
</feature>
<dbReference type="InterPro" id="IPR017907">
    <property type="entry name" value="Znf_RING_CS"/>
</dbReference>
<dbReference type="GO" id="GO:0008270">
    <property type="term" value="F:zinc ion binding"/>
    <property type="evidence" value="ECO:0007669"/>
    <property type="project" value="UniProtKB-KW"/>
</dbReference>
<proteinExistence type="predicted"/>
<dbReference type="AlphaFoldDB" id="A0A2B4RF49"/>
<feature type="domain" description="E3 ubiquitin-protein ligase Msl2 zinc RING finger" evidence="5">
    <location>
        <begin position="39"/>
        <end position="105"/>
    </location>
</feature>
<evidence type="ECO:0000256" key="1">
    <source>
        <dbReference type="ARBA" id="ARBA00022723"/>
    </source>
</evidence>
<dbReference type="PROSITE" id="PS00518">
    <property type="entry name" value="ZF_RING_1"/>
    <property type="match status" value="1"/>
</dbReference>
<name>A0A2B4RF49_STYPI</name>
<protein>
    <submittedName>
        <fullName evidence="6">E3 ubiquitin-protein ligase MSL2</fullName>
    </submittedName>
</protein>
<keyword evidence="3" id="KW-0862">Zinc</keyword>
<organism evidence="6 7">
    <name type="scientific">Stylophora pistillata</name>
    <name type="common">Smooth cauliflower coral</name>
    <dbReference type="NCBI Taxonomy" id="50429"/>
    <lineage>
        <taxon>Eukaryota</taxon>
        <taxon>Metazoa</taxon>
        <taxon>Cnidaria</taxon>
        <taxon>Anthozoa</taxon>
        <taxon>Hexacorallia</taxon>
        <taxon>Scleractinia</taxon>
        <taxon>Astrocoeniina</taxon>
        <taxon>Pocilloporidae</taxon>
        <taxon>Stylophora</taxon>
    </lineage>
</organism>
<dbReference type="EMBL" id="LSMT01000562">
    <property type="protein sequence ID" value="PFX16241.1"/>
    <property type="molecule type" value="Genomic_DNA"/>
</dbReference>
<dbReference type="OrthoDB" id="10012174at2759"/>
<dbReference type="Proteomes" id="UP000225706">
    <property type="component" value="Unassembled WGS sequence"/>
</dbReference>
<evidence type="ECO:0000259" key="5">
    <source>
        <dbReference type="Pfam" id="PF16685"/>
    </source>
</evidence>
<dbReference type="Gene3D" id="3.30.40.10">
    <property type="entry name" value="Zinc/RING finger domain, C3HC4 (zinc finger)"/>
    <property type="match status" value="1"/>
</dbReference>
<keyword evidence="2" id="KW-0863">Zinc-finger</keyword>
<evidence type="ECO:0000313" key="6">
    <source>
        <dbReference type="EMBL" id="PFX16241.1"/>
    </source>
</evidence>
<dbReference type="STRING" id="50429.A0A2B4RF49"/>
<dbReference type="InterPro" id="IPR037922">
    <property type="entry name" value="MSL2"/>
</dbReference>
<evidence type="ECO:0000256" key="2">
    <source>
        <dbReference type="ARBA" id="ARBA00022771"/>
    </source>
</evidence>
<gene>
    <name evidence="6" type="primary">MSL2</name>
    <name evidence="6" type="ORF">AWC38_SpisGene19496</name>
</gene>
<dbReference type="GO" id="GO:0016567">
    <property type="term" value="P:protein ubiquitination"/>
    <property type="evidence" value="ECO:0007669"/>
    <property type="project" value="TreeGrafter"/>
</dbReference>
<feature type="region of interest" description="Disordered" evidence="4">
    <location>
        <begin position="200"/>
        <end position="220"/>
    </location>
</feature>
<dbReference type="SUPFAM" id="SSF57850">
    <property type="entry name" value="RING/U-box"/>
    <property type="match status" value="1"/>
</dbReference>
<dbReference type="PANTHER" id="PTHR16048">
    <property type="entry name" value="MSL2-RELATED"/>
    <property type="match status" value="1"/>
</dbReference>
<evidence type="ECO:0000256" key="4">
    <source>
        <dbReference type="SAM" id="MobiDB-lite"/>
    </source>
</evidence>
<dbReference type="GO" id="GO:0072487">
    <property type="term" value="C:MSL complex"/>
    <property type="evidence" value="ECO:0007669"/>
    <property type="project" value="InterPro"/>
</dbReference>
<sequence>MNATTLYVEACRCMLSLENDDQIVWDQMFHLLPKLRQALSCRVCRGLLIDPYGSHSCEHHVCKGCLRKKRALTPGCRWCTNLEKLMEDKQARILLACYQQLCEYVAHKAVGAQRLSTQNGEYNKTLAIIKEAATSPISLENFQSQQQQALVPANTSESNSKISPSTSGNFNMATESRVTPVKLPPEIELLPSKRVTKLLSFPTGSDSQKEKKRKRKPFKGSYYNYGKKKKTVRLSTNATHSFCGLGSEKNISTDFTSLDSKTGTLPQKVTMEEDECEEIQVVDNVDPEPMSKIEQKQTVVVTPPGKHRKYKGKVKRCSCGMSSKLQSPR</sequence>
<dbReference type="Pfam" id="PF16685">
    <property type="entry name" value="zf-RING_10"/>
    <property type="match status" value="1"/>
</dbReference>
<evidence type="ECO:0000256" key="3">
    <source>
        <dbReference type="ARBA" id="ARBA00022833"/>
    </source>
</evidence>
<evidence type="ECO:0000313" key="7">
    <source>
        <dbReference type="Proteomes" id="UP000225706"/>
    </source>
</evidence>
<dbReference type="InterPro" id="IPR013083">
    <property type="entry name" value="Znf_RING/FYVE/PHD"/>
</dbReference>
<dbReference type="InterPro" id="IPR032043">
    <property type="entry name" value="Msl2_Znf-RING"/>
</dbReference>
<dbReference type="PANTHER" id="PTHR16048:SF3">
    <property type="entry name" value="E3 UBIQUITIN-PROTEIN LIGASE MSL2"/>
    <property type="match status" value="1"/>
</dbReference>
<keyword evidence="1" id="KW-0479">Metal-binding</keyword>